<keyword evidence="2" id="KW-0805">Transcription regulation</keyword>
<feature type="domain" description="HTH lysR-type" evidence="5">
    <location>
        <begin position="5"/>
        <end position="62"/>
    </location>
</feature>
<sequence length="302" mass="33247">MAAPHKWDDLQAFLAVARAGRLTEAARAMGVEHTTLSRRITRLETALGAKLFDRRPTGYNLSVEGELLLPRAEEIERATLGIWLDRVDPAVGLTGSVRIGTPEAFGTFCLAERLGEFSTLHPGLSIELVATPRAFSLSKREADLAIGLARPATGRLRARKLGEYELGLYGSPTYIARQGGPKDHGDLHRHRFIGYIDDLVFSPELDYFATALPGLQPIIRISNVITQMVAARNGAGLCILPCFMADKYADLVRLLPQSFRITRTYWLLTHADMSHLKRIKVASDFIASVVRAARPAFLPSST</sequence>
<dbReference type="InterPro" id="IPR000847">
    <property type="entry name" value="LysR_HTH_N"/>
</dbReference>
<comment type="caution">
    <text evidence="6">The sequence shown here is derived from an EMBL/GenBank/DDBJ whole genome shotgun (WGS) entry which is preliminary data.</text>
</comment>
<dbReference type="RefSeq" id="WP_150965261.1">
    <property type="nucleotide sequence ID" value="NZ_VZZJ01000018.1"/>
</dbReference>
<dbReference type="Proteomes" id="UP000441523">
    <property type="component" value="Unassembled WGS sequence"/>
</dbReference>
<accession>A0A6N6MKE5</accession>
<dbReference type="SUPFAM" id="SSF46785">
    <property type="entry name" value="Winged helix' DNA-binding domain"/>
    <property type="match status" value="1"/>
</dbReference>
<evidence type="ECO:0000256" key="1">
    <source>
        <dbReference type="ARBA" id="ARBA00009437"/>
    </source>
</evidence>
<evidence type="ECO:0000313" key="6">
    <source>
        <dbReference type="EMBL" id="KAB1071666.1"/>
    </source>
</evidence>
<evidence type="ECO:0000259" key="5">
    <source>
        <dbReference type="PROSITE" id="PS50931"/>
    </source>
</evidence>
<dbReference type="GO" id="GO:0003700">
    <property type="term" value="F:DNA-binding transcription factor activity"/>
    <property type="evidence" value="ECO:0007669"/>
    <property type="project" value="InterPro"/>
</dbReference>
<dbReference type="InterPro" id="IPR036388">
    <property type="entry name" value="WH-like_DNA-bd_sf"/>
</dbReference>
<dbReference type="InterPro" id="IPR036390">
    <property type="entry name" value="WH_DNA-bd_sf"/>
</dbReference>
<proteinExistence type="inferred from homology"/>
<keyword evidence="7" id="KW-1185">Reference proteome</keyword>
<keyword evidence="4" id="KW-0804">Transcription</keyword>
<reference evidence="6 7" key="1">
    <citation type="submission" date="2019-09" db="EMBL/GenBank/DDBJ databases">
        <title>YIM 132548 draft genome.</title>
        <authorList>
            <person name="Jiang L."/>
        </authorList>
    </citation>
    <scope>NUCLEOTIDE SEQUENCE [LARGE SCALE GENOMIC DNA]</scope>
    <source>
        <strain evidence="6 7">YIM 132548</strain>
    </source>
</reference>
<dbReference type="GO" id="GO:0043565">
    <property type="term" value="F:sequence-specific DNA binding"/>
    <property type="evidence" value="ECO:0007669"/>
    <property type="project" value="TreeGrafter"/>
</dbReference>
<evidence type="ECO:0000256" key="3">
    <source>
        <dbReference type="ARBA" id="ARBA00023125"/>
    </source>
</evidence>
<dbReference type="Gene3D" id="3.40.190.290">
    <property type="match status" value="1"/>
</dbReference>
<evidence type="ECO:0000256" key="4">
    <source>
        <dbReference type="ARBA" id="ARBA00023163"/>
    </source>
</evidence>
<dbReference type="Pfam" id="PF00126">
    <property type="entry name" value="HTH_1"/>
    <property type="match status" value="1"/>
</dbReference>
<dbReference type="PANTHER" id="PTHR30537">
    <property type="entry name" value="HTH-TYPE TRANSCRIPTIONAL REGULATOR"/>
    <property type="match status" value="1"/>
</dbReference>
<dbReference type="InterPro" id="IPR058163">
    <property type="entry name" value="LysR-type_TF_proteobact-type"/>
</dbReference>
<dbReference type="EMBL" id="VZZJ01000018">
    <property type="protein sequence ID" value="KAB1071666.1"/>
    <property type="molecule type" value="Genomic_DNA"/>
</dbReference>
<dbReference type="PANTHER" id="PTHR30537:SF3">
    <property type="entry name" value="TRANSCRIPTIONAL REGULATORY PROTEIN"/>
    <property type="match status" value="1"/>
</dbReference>
<name>A0A6N6MKE5_9HYPH</name>
<dbReference type="SUPFAM" id="SSF53850">
    <property type="entry name" value="Periplasmic binding protein-like II"/>
    <property type="match status" value="1"/>
</dbReference>
<evidence type="ECO:0000313" key="7">
    <source>
        <dbReference type="Proteomes" id="UP000441523"/>
    </source>
</evidence>
<comment type="similarity">
    <text evidence="1">Belongs to the LysR transcriptional regulatory family.</text>
</comment>
<evidence type="ECO:0000256" key="2">
    <source>
        <dbReference type="ARBA" id="ARBA00023015"/>
    </source>
</evidence>
<dbReference type="InterPro" id="IPR005119">
    <property type="entry name" value="LysR_subst-bd"/>
</dbReference>
<dbReference type="Pfam" id="PF03466">
    <property type="entry name" value="LysR_substrate"/>
    <property type="match status" value="1"/>
</dbReference>
<organism evidence="6 7">
    <name type="scientific">Methylobacterium planeticum</name>
    <dbReference type="NCBI Taxonomy" id="2615211"/>
    <lineage>
        <taxon>Bacteria</taxon>
        <taxon>Pseudomonadati</taxon>
        <taxon>Pseudomonadota</taxon>
        <taxon>Alphaproteobacteria</taxon>
        <taxon>Hyphomicrobiales</taxon>
        <taxon>Methylobacteriaceae</taxon>
        <taxon>Methylobacterium</taxon>
    </lineage>
</organism>
<gene>
    <name evidence="6" type="ORF">F6X51_19105</name>
</gene>
<dbReference type="Gene3D" id="1.10.10.10">
    <property type="entry name" value="Winged helix-like DNA-binding domain superfamily/Winged helix DNA-binding domain"/>
    <property type="match status" value="1"/>
</dbReference>
<protein>
    <submittedName>
        <fullName evidence="6">LysR family transcriptional regulator</fullName>
    </submittedName>
</protein>
<dbReference type="PROSITE" id="PS50931">
    <property type="entry name" value="HTH_LYSR"/>
    <property type="match status" value="1"/>
</dbReference>
<dbReference type="AlphaFoldDB" id="A0A6N6MKE5"/>
<dbReference type="GO" id="GO:0006351">
    <property type="term" value="P:DNA-templated transcription"/>
    <property type="evidence" value="ECO:0007669"/>
    <property type="project" value="TreeGrafter"/>
</dbReference>
<keyword evidence="3" id="KW-0238">DNA-binding</keyword>